<proteinExistence type="inferred from homology"/>
<dbReference type="SUPFAM" id="SSF55387">
    <property type="entry name" value="Frataxin/Nqo15-like"/>
    <property type="match status" value="1"/>
</dbReference>
<evidence type="ECO:0000256" key="4">
    <source>
        <dbReference type="ARBA" id="ARBA00022434"/>
    </source>
</evidence>
<evidence type="ECO:0000256" key="1">
    <source>
        <dbReference type="ARBA" id="ARBA00004173"/>
    </source>
</evidence>
<feature type="region of interest" description="Disordered" evidence="14">
    <location>
        <begin position="183"/>
        <end position="209"/>
    </location>
</feature>
<dbReference type="PANTHER" id="PTHR16821:SF2">
    <property type="entry name" value="FRATAXIN, MITOCHONDRIAL"/>
    <property type="match status" value="1"/>
</dbReference>
<evidence type="ECO:0000256" key="7">
    <source>
        <dbReference type="ARBA" id="ARBA00022723"/>
    </source>
</evidence>
<evidence type="ECO:0000313" key="16">
    <source>
        <dbReference type="Proteomes" id="UP000265515"/>
    </source>
</evidence>
<dbReference type="GO" id="GO:0008199">
    <property type="term" value="F:ferric iron binding"/>
    <property type="evidence" value="ECO:0007669"/>
    <property type="project" value="InterPro"/>
</dbReference>
<dbReference type="Gramene" id="GBG69156">
    <property type="protein sequence ID" value="GBG69156"/>
    <property type="gene ID" value="CBR_g3856"/>
</dbReference>
<dbReference type="GO" id="GO:0051537">
    <property type="term" value="F:2 iron, 2 sulfur cluster binding"/>
    <property type="evidence" value="ECO:0007669"/>
    <property type="project" value="TreeGrafter"/>
</dbReference>
<dbReference type="STRING" id="69332.A0A388KGK5"/>
<dbReference type="InterPro" id="IPR002908">
    <property type="entry name" value="Frataxin/CyaY"/>
</dbReference>
<dbReference type="CDD" id="cd00503">
    <property type="entry name" value="Frataxin"/>
    <property type="match status" value="1"/>
</dbReference>
<comment type="caution">
    <text evidence="15">The sequence shown here is derived from an EMBL/GenBank/DDBJ whole genome shotgun (WGS) entry which is preliminary data.</text>
</comment>
<dbReference type="EC" id="1.16.3.1" evidence="3"/>
<dbReference type="InterPro" id="IPR036524">
    <property type="entry name" value="Frataxin/CyaY_sf"/>
</dbReference>
<dbReference type="Proteomes" id="UP000265515">
    <property type="component" value="Unassembled WGS sequence"/>
</dbReference>
<comment type="similarity">
    <text evidence="2">Belongs to the frataxin family.</text>
</comment>
<dbReference type="SMART" id="SM01219">
    <property type="entry name" value="Frataxin_Cyay"/>
    <property type="match status" value="1"/>
</dbReference>
<protein>
    <recommendedName>
        <fullName evidence="3">ferroxidase</fullName>
        <ecNumber evidence="3">1.16.3.1</ecNumber>
    </recommendedName>
</protein>
<dbReference type="GO" id="GO:0005739">
    <property type="term" value="C:mitochondrion"/>
    <property type="evidence" value="ECO:0007669"/>
    <property type="project" value="UniProtKB-SubCell"/>
</dbReference>
<evidence type="ECO:0000313" key="15">
    <source>
        <dbReference type="EMBL" id="GBG69156.1"/>
    </source>
</evidence>
<dbReference type="PANTHER" id="PTHR16821">
    <property type="entry name" value="FRATAXIN"/>
    <property type="match status" value="1"/>
</dbReference>
<dbReference type="GO" id="GO:0008198">
    <property type="term" value="F:ferrous iron binding"/>
    <property type="evidence" value="ECO:0007669"/>
    <property type="project" value="TreeGrafter"/>
</dbReference>
<comment type="catalytic activity">
    <reaction evidence="13">
        <text>4 Fe(2+) + O2 + 4 H(+) = 4 Fe(3+) + 2 H2O</text>
        <dbReference type="Rhea" id="RHEA:11148"/>
        <dbReference type="ChEBI" id="CHEBI:15377"/>
        <dbReference type="ChEBI" id="CHEBI:15378"/>
        <dbReference type="ChEBI" id="CHEBI:15379"/>
        <dbReference type="ChEBI" id="CHEBI:29033"/>
        <dbReference type="ChEBI" id="CHEBI:29034"/>
        <dbReference type="EC" id="1.16.3.1"/>
    </reaction>
</comment>
<keyword evidence="8" id="KW-0809">Transit peptide</keyword>
<keyword evidence="16" id="KW-1185">Reference proteome</keyword>
<dbReference type="GO" id="GO:0034986">
    <property type="term" value="F:iron chaperone activity"/>
    <property type="evidence" value="ECO:0007669"/>
    <property type="project" value="TreeGrafter"/>
</dbReference>
<keyword evidence="4" id="KW-0409">Iron storage</keyword>
<dbReference type="GO" id="GO:0006879">
    <property type="term" value="P:intracellular iron ion homeostasis"/>
    <property type="evidence" value="ECO:0007669"/>
    <property type="project" value="UniProtKB-KW"/>
</dbReference>
<evidence type="ECO:0000256" key="8">
    <source>
        <dbReference type="ARBA" id="ARBA00022946"/>
    </source>
</evidence>
<comment type="subcellular location">
    <subcellularLocation>
        <location evidence="1">Mitochondrion</location>
    </subcellularLocation>
</comment>
<keyword evidence="9" id="KW-0560">Oxidoreductase</keyword>
<dbReference type="Gene3D" id="3.30.920.10">
    <property type="entry name" value="Frataxin/CyaY"/>
    <property type="match status" value="1"/>
</dbReference>
<evidence type="ECO:0000256" key="13">
    <source>
        <dbReference type="ARBA" id="ARBA00047990"/>
    </source>
</evidence>
<evidence type="ECO:0000256" key="10">
    <source>
        <dbReference type="ARBA" id="ARBA00023004"/>
    </source>
</evidence>
<evidence type="ECO:0000256" key="9">
    <source>
        <dbReference type="ARBA" id="ARBA00023002"/>
    </source>
</evidence>
<name>A0A388KGK5_CHABU</name>
<dbReference type="NCBIfam" id="TIGR03421">
    <property type="entry name" value="FeS_CyaY"/>
    <property type="match status" value="1"/>
</dbReference>
<dbReference type="PROSITE" id="PS01344">
    <property type="entry name" value="FRATAXIN_1"/>
    <property type="match status" value="1"/>
</dbReference>
<evidence type="ECO:0000256" key="5">
    <source>
        <dbReference type="ARBA" id="ARBA00022448"/>
    </source>
</evidence>
<dbReference type="InterPro" id="IPR017789">
    <property type="entry name" value="Frataxin"/>
</dbReference>
<dbReference type="GO" id="GO:0006826">
    <property type="term" value="P:iron ion transport"/>
    <property type="evidence" value="ECO:0007669"/>
    <property type="project" value="UniProtKB-KW"/>
</dbReference>
<keyword evidence="7" id="KW-0479">Metal-binding</keyword>
<accession>A0A388KGK5</accession>
<dbReference type="PROSITE" id="PS50810">
    <property type="entry name" value="FRATAXIN_2"/>
    <property type="match status" value="1"/>
</dbReference>
<dbReference type="NCBIfam" id="TIGR03422">
    <property type="entry name" value="mito_frataxin"/>
    <property type="match status" value="1"/>
</dbReference>
<evidence type="ECO:0000256" key="6">
    <source>
        <dbReference type="ARBA" id="ARBA00022496"/>
    </source>
</evidence>
<keyword evidence="11" id="KW-0406">Ion transport</keyword>
<dbReference type="Pfam" id="PF01491">
    <property type="entry name" value="Frataxin_Cyay"/>
    <property type="match status" value="1"/>
</dbReference>
<feature type="region of interest" description="Disordered" evidence="14">
    <location>
        <begin position="361"/>
        <end position="391"/>
    </location>
</feature>
<keyword evidence="6" id="KW-0410">Iron transport</keyword>
<dbReference type="AlphaFoldDB" id="A0A388KGK5"/>
<evidence type="ECO:0000256" key="11">
    <source>
        <dbReference type="ARBA" id="ARBA00023065"/>
    </source>
</evidence>
<feature type="region of interest" description="Disordered" evidence="14">
    <location>
        <begin position="45"/>
        <end position="70"/>
    </location>
</feature>
<dbReference type="InterPro" id="IPR020895">
    <property type="entry name" value="Frataxin_CS"/>
</dbReference>
<keyword evidence="12" id="KW-0496">Mitochondrion</keyword>
<dbReference type="GO" id="GO:0004322">
    <property type="term" value="F:ferroxidase activity"/>
    <property type="evidence" value="ECO:0007669"/>
    <property type="project" value="UniProtKB-EC"/>
</dbReference>
<dbReference type="GO" id="GO:0016226">
    <property type="term" value="P:iron-sulfur cluster assembly"/>
    <property type="evidence" value="ECO:0007669"/>
    <property type="project" value="InterPro"/>
</dbReference>
<dbReference type="OrthoDB" id="1897642at2759"/>
<dbReference type="EMBL" id="BFEA01000110">
    <property type="protein sequence ID" value="GBG69156.1"/>
    <property type="molecule type" value="Genomic_DNA"/>
</dbReference>
<evidence type="ECO:0000256" key="14">
    <source>
        <dbReference type="SAM" id="MobiDB-lite"/>
    </source>
</evidence>
<keyword evidence="10" id="KW-0408">Iron</keyword>
<evidence type="ECO:0000256" key="12">
    <source>
        <dbReference type="ARBA" id="ARBA00023128"/>
    </source>
</evidence>
<keyword evidence="5" id="KW-0813">Transport</keyword>
<organism evidence="15 16">
    <name type="scientific">Chara braunii</name>
    <name type="common">Braun's stonewort</name>
    <dbReference type="NCBI Taxonomy" id="69332"/>
    <lineage>
        <taxon>Eukaryota</taxon>
        <taxon>Viridiplantae</taxon>
        <taxon>Streptophyta</taxon>
        <taxon>Charophyceae</taxon>
        <taxon>Charales</taxon>
        <taxon>Characeae</taxon>
        <taxon>Chara</taxon>
    </lineage>
</organism>
<evidence type="ECO:0000256" key="2">
    <source>
        <dbReference type="ARBA" id="ARBA00008183"/>
    </source>
</evidence>
<dbReference type="HAMAP" id="MF_00142">
    <property type="entry name" value="CyaY"/>
    <property type="match status" value="1"/>
</dbReference>
<reference evidence="15 16" key="1">
    <citation type="journal article" date="2018" name="Cell">
        <title>The Chara Genome: Secondary Complexity and Implications for Plant Terrestrialization.</title>
        <authorList>
            <person name="Nishiyama T."/>
            <person name="Sakayama H."/>
            <person name="Vries J.D."/>
            <person name="Buschmann H."/>
            <person name="Saint-Marcoux D."/>
            <person name="Ullrich K.K."/>
            <person name="Haas F.B."/>
            <person name="Vanderstraeten L."/>
            <person name="Becker D."/>
            <person name="Lang D."/>
            <person name="Vosolsobe S."/>
            <person name="Rombauts S."/>
            <person name="Wilhelmsson P.K.I."/>
            <person name="Janitza P."/>
            <person name="Kern R."/>
            <person name="Heyl A."/>
            <person name="Rumpler F."/>
            <person name="Villalobos L.I.A.C."/>
            <person name="Clay J.M."/>
            <person name="Skokan R."/>
            <person name="Toyoda A."/>
            <person name="Suzuki Y."/>
            <person name="Kagoshima H."/>
            <person name="Schijlen E."/>
            <person name="Tajeshwar N."/>
            <person name="Catarino B."/>
            <person name="Hetherington A.J."/>
            <person name="Saltykova A."/>
            <person name="Bonnot C."/>
            <person name="Breuninger H."/>
            <person name="Symeonidi A."/>
            <person name="Radhakrishnan G.V."/>
            <person name="Van Nieuwerburgh F."/>
            <person name="Deforce D."/>
            <person name="Chang C."/>
            <person name="Karol K.G."/>
            <person name="Hedrich R."/>
            <person name="Ulvskov P."/>
            <person name="Glockner G."/>
            <person name="Delwiche C.F."/>
            <person name="Petrasek J."/>
            <person name="Van de Peer Y."/>
            <person name="Friml J."/>
            <person name="Beilby M."/>
            <person name="Dolan L."/>
            <person name="Kohara Y."/>
            <person name="Sugano S."/>
            <person name="Fujiyama A."/>
            <person name="Delaux P.-M."/>
            <person name="Quint M."/>
            <person name="TheiBen G."/>
            <person name="Hagemann M."/>
            <person name="Harholt J."/>
            <person name="Dunand C."/>
            <person name="Zachgo S."/>
            <person name="Langdale J."/>
            <person name="Maumus F."/>
            <person name="Straeten D.V.D."/>
            <person name="Gould S.B."/>
            <person name="Rensing S.A."/>
        </authorList>
    </citation>
    <scope>NUCLEOTIDE SEQUENCE [LARGE SCALE GENOMIC DNA]</scope>
    <source>
        <strain evidence="15 16">S276</strain>
    </source>
</reference>
<dbReference type="InterPro" id="IPR047584">
    <property type="entry name" value="CyaY"/>
</dbReference>
<gene>
    <name evidence="15" type="ORF">CBR_g3856</name>
</gene>
<feature type="compositionally biased region" description="Pro residues" evidence="14">
    <location>
        <begin position="52"/>
        <end position="62"/>
    </location>
</feature>
<sequence length="537" mass="58447">MSSLGMFRGRASGIAAIMLEANSGTTTRVLPSTVASRCSFDFCSSSSSSSSSPPPPPPPPPSSFRSMVSSSRCCDGDADVSSSRFLSVSLMETSLSPLIDSANHDRYCYYRDPFNKLAAMAEPSSTLYRSVLRGGLTISSTSSGNSLSSTITRKMISSFPPHLAAAMAQGQLGYGSRHIVDAAERERERERERRERERERERREREREGVYLTASDTEDRSFFGQQPFLIRKWKPQYQGRTSSASGSAQNFREGRCRVTPTHVPRDGLLSTLFGGNVSATPAADALKSTLITSNRSPGGLHVALPSNHPARHAVAMVDTFPPKSMDTDPPRGTYVGVARRSAPGNHPDGYAVAVVVDTFPPKSVDSNPPRGTRVGIARRRSPPGNHPGRQVAINRRLFGSNSDKHNDNDDVADQDGDTCCNDRASISANEFHVLSEDILHHLHERIEACCEDLDVDGFDAEYAQGVLTLSLGSMGTYVLNKQAPNRQIWLSSPISGPSRFDYTKETGTWVSARTGAELPSLLKEELSQLLGEKVSFK</sequence>
<evidence type="ECO:0000256" key="3">
    <source>
        <dbReference type="ARBA" id="ARBA00013107"/>
    </source>
</evidence>